<keyword evidence="4" id="KW-1185">Reference proteome</keyword>
<proteinExistence type="inferred from homology"/>
<dbReference type="Gene3D" id="3.10.510.20">
    <property type="entry name" value="YcgL domain"/>
    <property type="match status" value="1"/>
</dbReference>
<dbReference type="Proteomes" id="UP000553442">
    <property type="component" value="Unassembled WGS sequence"/>
</dbReference>
<name>A0A7W5K483_9GAMM</name>
<evidence type="ECO:0000259" key="2">
    <source>
        <dbReference type="PROSITE" id="PS51648"/>
    </source>
</evidence>
<comment type="caution">
    <text evidence="3">The sequence shown here is derived from an EMBL/GenBank/DDBJ whole genome shotgun (WGS) entry which is preliminary data.</text>
</comment>
<accession>A0A7W5K483</accession>
<reference evidence="3 4" key="1">
    <citation type="submission" date="2020-08" db="EMBL/GenBank/DDBJ databases">
        <title>Genomic Encyclopedia of Archaeal and Bacterial Type Strains, Phase II (KMG-II): from individual species to whole genera.</title>
        <authorList>
            <person name="Goeker M."/>
        </authorList>
    </citation>
    <scope>NUCLEOTIDE SEQUENCE [LARGE SCALE GENOMIC DNA]</scope>
    <source>
        <strain evidence="3 4">5AG</strain>
    </source>
</reference>
<dbReference type="AlphaFoldDB" id="A0A7W5K483"/>
<dbReference type="InterPro" id="IPR038068">
    <property type="entry name" value="YcgL-like_sf"/>
</dbReference>
<feature type="domain" description="YcgL" evidence="2">
    <location>
        <begin position="11"/>
        <end position="95"/>
    </location>
</feature>
<dbReference type="EMBL" id="JACHZF010000017">
    <property type="protein sequence ID" value="MBB3331617.1"/>
    <property type="molecule type" value="Genomic_DNA"/>
</dbReference>
<evidence type="ECO:0000313" key="4">
    <source>
        <dbReference type="Proteomes" id="UP000553442"/>
    </source>
</evidence>
<sequence>MSDDRMRGDKLLCQVFKSPRKEEMYLYVDKRDGLSRVPEPLLERFGKPLPAMTLILTGDKRLGRAQAADVMAAIRDKGFYLQMPPAREEYLLDLYRTPTEARY</sequence>
<organism evidence="3 4">
    <name type="scientific">Halomonas campaniensis</name>
    <dbReference type="NCBI Taxonomy" id="213554"/>
    <lineage>
        <taxon>Bacteria</taxon>
        <taxon>Pseudomonadati</taxon>
        <taxon>Pseudomonadota</taxon>
        <taxon>Gammaproteobacteria</taxon>
        <taxon>Oceanospirillales</taxon>
        <taxon>Halomonadaceae</taxon>
        <taxon>Halomonas</taxon>
    </lineage>
</organism>
<evidence type="ECO:0000313" key="3">
    <source>
        <dbReference type="EMBL" id="MBB3331617.1"/>
    </source>
</evidence>
<dbReference type="HAMAP" id="MF_01866">
    <property type="entry name" value="UPF0745"/>
    <property type="match status" value="1"/>
</dbReference>
<dbReference type="RefSeq" id="WP_183332416.1">
    <property type="nucleotide sequence ID" value="NZ_JACHZF010000017.1"/>
</dbReference>
<dbReference type="InterPro" id="IPR027354">
    <property type="entry name" value="YcgL_dom"/>
</dbReference>
<dbReference type="PROSITE" id="PS51648">
    <property type="entry name" value="YCGL"/>
    <property type="match status" value="1"/>
</dbReference>
<dbReference type="PANTHER" id="PTHR38109:SF1">
    <property type="entry name" value="PROTEIN YCGL"/>
    <property type="match status" value="1"/>
</dbReference>
<dbReference type="Pfam" id="PF05166">
    <property type="entry name" value="YcgL"/>
    <property type="match status" value="1"/>
</dbReference>
<dbReference type="SUPFAM" id="SSF160191">
    <property type="entry name" value="YcgL-like"/>
    <property type="match status" value="1"/>
</dbReference>
<gene>
    <name evidence="3" type="ORF">BDK63_002500</name>
</gene>
<protein>
    <recommendedName>
        <fullName evidence="1">YcgL domain-containing protein BDK63_002500</fullName>
    </recommendedName>
</protein>
<evidence type="ECO:0000256" key="1">
    <source>
        <dbReference type="HAMAP-Rule" id="MF_01866"/>
    </source>
</evidence>
<dbReference type="PANTHER" id="PTHR38109">
    <property type="entry name" value="PROTEIN YCGL"/>
    <property type="match status" value="1"/>
</dbReference>